<reference evidence="6 8" key="2">
    <citation type="submission" date="2015-12" db="EMBL/GenBank/DDBJ databases">
        <authorList>
            <person name="Lauer A."/>
            <person name="Humrighouse B."/>
            <person name="Loparev V."/>
            <person name="Shewmaker P.L."/>
            <person name="Whitney A.M."/>
            <person name="McLaughlin R.W."/>
        </authorList>
    </citation>
    <scope>NUCLEOTIDE SEQUENCE [LARGE SCALE GENOMIC DNA]</scope>
    <source>
        <strain evidence="6 8">LMG 23085</strain>
    </source>
</reference>
<feature type="transmembrane region" description="Helical" evidence="5">
    <location>
        <begin position="163"/>
        <end position="186"/>
    </location>
</feature>
<evidence type="ECO:0000256" key="5">
    <source>
        <dbReference type="SAM" id="Phobius"/>
    </source>
</evidence>
<evidence type="ECO:0000256" key="4">
    <source>
        <dbReference type="ARBA" id="ARBA00023136"/>
    </source>
</evidence>
<feature type="transmembrane region" description="Helical" evidence="5">
    <location>
        <begin position="354"/>
        <end position="374"/>
    </location>
</feature>
<reference evidence="7 9" key="1">
    <citation type="submission" date="2014-12" db="EMBL/GenBank/DDBJ databases">
        <title>Draft genome sequences of 29 type strains of Enterococci.</title>
        <authorList>
            <person name="Zhong Z."/>
            <person name="Sun Z."/>
            <person name="Liu W."/>
            <person name="Zhang W."/>
            <person name="Zhang H."/>
        </authorList>
    </citation>
    <scope>NUCLEOTIDE SEQUENCE [LARGE SCALE GENOMIC DNA]</scope>
    <source>
        <strain evidence="7 9">DSM 22801</strain>
    </source>
</reference>
<dbReference type="GO" id="GO:0016020">
    <property type="term" value="C:membrane"/>
    <property type="evidence" value="ECO:0007669"/>
    <property type="project" value="UniProtKB-SubCell"/>
</dbReference>
<protein>
    <submittedName>
        <fullName evidence="7">Uncharacterized protein</fullName>
    </submittedName>
</protein>
<feature type="transmembrane region" description="Helical" evidence="5">
    <location>
        <begin position="380"/>
        <end position="401"/>
    </location>
</feature>
<keyword evidence="8" id="KW-1185">Reference proteome</keyword>
<evidence type="ECO:0000313" key="9">
    <source>
        <dbReference type="Proteomes" id="UP000183039"/>
    </source>
</evidence>
<feature type="transmembrane region" description="Helical" evidence="5">
    <location>
        <begin position="111"/>
        <end position="131"/>
    </location>
</feature>
<dbReference type="EMBL" id="JXLC01000023">
    <property type="protein sequence ID" value="OJG89357.1"/>
    <property type="molecule type" value="Genomic_DNA"/>
</dbReference>
<feature type="transmembrane region" description="Helical" evidence="5">
    <location>
        <begin position="138"/>
        <end position="157"/>
    </location>
</feature>
<keyword evidence="4 5" id="KW-0472">Membrane</keyword>
<evidence type="ECO:0000256" key="1">
    <source>
        <dbReference type="ARBA" id="ARBA00004141"/>
    </source>
</evidence>
<evidence type="ECO:0000256" key="3">
    <source>
        <dbReference type="ARBA" id="ARBA00022989"/>
    </source>
</evidence>
<dbReference type="RefSeq" id="WP_071878661.1">
    <property type="nucleotide sequence ID" value="NZ_JXLC01000023.1"/>
</dbReference>
<feature type="transmembrane region" description="Helical" evidence="5">
    <location>
        <begin position="37"/>
        <end position="57"/>
    </location>
</feature>
<accession>A0A0S3KG24</accession>
<dbReference type="Pfam" id="PF01943">
    <property type="entry name" value="Polysacc_synt"/>
    <property type="match status" value="1"/>
</dbReference>
<evidence type="ECO:0000313" key="8">
    <source>
        <dbReference type="Proteomes" id="UP000065511"/>
    </source>
</evidence>
<feature type="transmembrane region" description="Helical" evidence="5">
    <location>
        <begin position="286"/>
        <end position="302"/>
    </location>
</feature>
<feature type="transmembrane region" description="Helical" evidence="5">
    <location>
        <begin position="413"/>
        <end position="435"/>
    </location>
</feature>
<name>A0A0S3KG24_9ENTE</name>
<keyword evidence="3 5" id="KW-1133">Transmembrane helix</keyword>
<feature type="transmembrane region" description="Helical" evidence="5">
    <location>
        <begin position="322"/>
        <end position="342"/>
    </location>
</feature>
<feature type="transmembrane region" description="Helical" evidence="5">
    <location>
        <begin position="78"/>
        <end position="105"/>
    </location>
</feature>
<feature type="transmembrane region" description="Helical" evidence="5">
    <location>
        <begin position="207"/>
        <end position="223"/>
    </location>
</feature>
<feature type="transmembrane region" description="Helical" evidence="5">
    <location>
        <begin position="7"/>
        <end position="25"/>
    </location>
</feature>
<organism evidence="7 9">
    <name type="scientific">Enterococcus silesiacus</name>
    <dbReference type="NCBI Taxonomy" id="332949"/>
    <lineage>
        <taxon>Bacteria</taxon>
        <taxon>Bacillati</taxon>
        <taxon>Bacillota</taxon>
        <taxon>Bacilli</taxon>
        <taxon>Lactobacillales</taxon>
        <taxon>Enterococcaceae</taxon>
        <taxon>Enterococcus</taxon>
    </lineage>
</organism>
<proteinExistence type="predicted"/>
<dbReference type="EMBL" id="CP013614">
    <property type="protein sequence ID" value="ALS03204.1"/>
    <property type="molecule type" value="Genomic_DNA"/>
</dbReference>
<feature type="transmembrane region" description="Helical" evidence="5">
    <location>
        <begin position="246"/>
        <end position="266"/>
    </location>
</feature>
<dbReference type="Proteomes" id="UP000065511">
    <property type="component" value="Chromosome"/>
</dbReference>
<evidence type="ECO:0000313" key="7">
    <source>
        <dbReference type="EMBL" id="OJG89357.1"/>
    </source>
</evidence>
<sequence length="478" mass="54170">MKKVLSNIFFTAMYQVVILIVPLVTMPYVSRIFGTELLGINSFVISIVGFLNMIILMGMSQLGTREIAKADKKDRGTVFFQLWFIQLASGLIVTSLYLLIVSIFVGNKGVYYIQIPYLIAYVLDISWYFLGIGEVKKVIVRNTIVKFGSLILVFLLVKSSSDLLLYMGINSISTFLANIFFWISLLTEFKMYGKIKKSFSFPYLKQALFLLIPLFAIQVYNTFDKTLVGLLSTKSELSFYDQSQKIVRIVLSIVTSISLVMMPLMAKVDTGDSEDSSKLQLLLKKSVEYTTLISLLLTVLLMCNSRDFVQWFFGNEFIPMTYNMIFVSLIIAPNAFGGVLANQFTLAKGLLKHYSIPFIVGAVIDVILNLILVPKWGANGGTIALIVTEFCVCIFRVYVIRKWLDIKDICSEFFKYIVIFALVLVLGFLIPNFVASLFLNMLIRSSIVFIVFLILIFLFQTNISEDFKLLLNKAKKKT</sequence>
<feature type="transmembrane region" description="Helical" evidence="5">
    <location>
        <begin position="441"/>
        <end position="459"/>
    </location>
</feature>
<dbReference type="Proteomes" id="UP000183039">
    <property type="component" value="Unassembled WGS sequence"/>
</dbReference>
<dbReference type="OrthoDB" id="9815702at2"/>
<keyword evidence="2 5" id="KW-0812">Transmembrane</keyword>
<evidence type="ECO:0000313" key="6">
    <source>
        <dbReference type="EMBL" id="ALS03204.1"/>
    </source>
</evidence>
<comment type="subcellular location">
    <subcellularLocation>
        <location evidence="1">Membrane</location>
        <topology evidence="1">Multi-pass membrane protein</topology>
    </subcellularLocation>
</comment>
<dbReference type="InterPro" id="IPR052556">
    <property type="entry name" value="PolySynth_Transporter"/>
</dbReference>
<dbReference type="InterPro" id="IPR002797">
    <property type="entry name" value="Polysacc_synth"/>
</dbReference>
<evidence type="ECO:0000256" key="2">
    <source>
        <dbReference type="ARBA" id="ARBA00022692"/>
    </source>
</evidence>
<dbReference type="PANTHER" id="PTHR43424:SF1">
    <property type="entry name" value="LOCUS PUTATIVE PROTEIN 1-RELATED"/>
    <property type="match status" value="1"/>
</dbReference>
<gene>
    <name evidence="6" type="ORF">ATZ33_18040</name>
    <name evidence="7" type="ORF">RV15_GL001664</name>
</gene>
<dbReference type="PANTHER" id="PTHR43424">
    <property type="entry name" value="LOCUS PUTATIVE PROTEIN 1-RELATED"/>
    <property type="match status" value="1"/>
</dbReference>
<dbReference type="AlphaFoldDB" id="A0A0S3KG24"/>
<dbReference type="KEGG" id="ess:ATZ33_18040"/>